<feature type="domain" description="BAG" evidence="4">
    <location>
        <begin position="274"/>
        <end position="337"/>
    </location>
</feature>
<organism evidence="5 6">
    <name type="scientific">Anisodus acutangulus</name>
    <dbReference type="NCBI Taxonomy" id="402998"/>
    <lineage>
        <taxon>Eukaryota</taxon>
        <taxon>Viridiplantae</taxon>
        <taxon>Streptophyta</taxon>
        <taxon>Embryophyta</taxon>
        <taxon>Tracheophyta</taxon>
        <taxon>Spermatophyta</taxon>
        <taxon>Magnoliopsida</taxon>
        <taxon>eudicotyledons</taxon>
        <taxon>Gunneridae</taxon>
        <taxon>Pentapetalae</taxon>
        <taxon>asterids</taxon>
        <taxon>lamiids</taxon>
        <taxon>Solanales</taxon>
        <taxon>Solanaceae</taxon>
        <taxon>Solanoideae</taxon>
        <taxon>Hyoscyameae</taxon>
        <taxon>Anisodus</taxon>
    </lineage>
</organism>
<protein>
    <recommendedName>
        <fullName evidence="4">BAG domain-containing protein</fullName>
    </recommendedName>
</protein>
<dbReference type="PANTHER" id="PTHR33322:SF3">
    <property type="entry name" value="BAG FAMILY MOLECULAR CHAPERONE REGULATOR 7"/>
    <property type="match status" value="1"/>
</dbReference>
<dbReference type="Pfam" id="PF02179">
    <property type="entry name" value="BAG"/>
    <property type="match status" value="1"/>
</dbReference>
<comment type="caution">
    <text evidence="5">The sequence shown here is derived from an EMBL/GenBank/DDBJ whole genome shotgun (WGS) entry which is preliminary data.</text>
</comment>
<evidence type="ECO:0000313" key="6">
    <source>
        <dbReference type="Proteomes" id="UP001152561"/>
    </source>
</evidence>
<dbReference type="InterPro" id="IPR003103">
    <property type="entry name" value="BAG_domain"/>
</dbReference>
<evidence type="ECO:0000256" key="1">
    <source>
        <dbReference type="ARBA" id="ARBA00023186"/>
    </source>
</evidence>
<dbReference type="GO" id="GO:0006457">
    <property type="term" value="P:protein folding"/>
    <property type="evidence" value="ECO:0007669"/>
    <property type="project" value="TreeGrafter"/>
</dbReference>
<dbReference type="OrthoDB" id="747353at2759"/>
<feature type="compositionally biased region" description="Polar residues" evidence="3">
    <location>
        <begin position="165"/>
        <end position="177"/>
    </location>
</feature>
<dbReference type="Proteomes" id="UP001152561">
    <property type="component" value="Unassembled WGS sequence"/>
</dbReference>
<dbReference type="InterPro" id="IPR040400">
    <property type="entry name" value="BAG5/6/7/8"/>
</dbReference>
<dbReference type="EMBL" id="JAJAGQ010000018">
    <property type="protein sequence ID" value="KAJ8536681.1"/>
    <property type="molecule type" value="Genomic_DNA"/>
</dbReference>
<name>A0A9Q1LK00_9SOLA</name>
<sequence>MSRLRRLDLVEYSPCPSFFLKETSIFTPKTYIEDELESTLDLLCPKPTLLDLTSPFDDFDTITDLIQIKRTPFYTTTRRVGLVTELQTLSDRVAALERQFKKKKENKVGERKYTWTAEIKSPEKDGVDRKYKWIAEVKDGMKKGAFDKSYKFTAEIKGKSEDSPVSRTYTFKASNTSDGDETEKKVKKDKKKTGKSVGNATVIEIEEPSDHGAIVLRQVFAKRVEKRRGKRKELSPQDAALAIQMSFRAYLIRRSQALRGLRELAIAKAKLKELRGLFNNFTYRRRVHRDAEERQRYSEKIIVLLLTVDAIEGADIMVRSAKKSMVDELEAMLDVIDPQPGGRPLSAAGRRTFDMPDGAIQKELAAGVAQVVQMLDESNAAETFEQCL</sequence>
<keyword evidence="6" id="KW-1185">Reference proteome</keyword>
<dbReference type="GO" id="GO:0009506">
    <property type="term" value="C:plasmodesma"/>
    <property type="evidence" value="ECO:0007669"/>
    <property type="project" value="TreeGrafter"/>
</dbReference>
<accession>A0A9Q1LK00</accession>
<feature type="coiled-coil region" evidence="2">
    <location>
        <begin position="79"/>
        <end position="106"/>
    </location>
</feature>
<keyword evidence="1" id="KW-0143">Chaperone</keyword>
<evidence type="ECO:0000256" key="3">
    <source>
        <dbReference type="SAM" id="MobiDB-lite"/>
    </source>
</evidence>
<evidence type="ECO:0000259" key="4">
    <source>
        <dbReference type="Pfam" id="PF02179"/>
    </source>
</evidence>
<proteinExistence type="predicted"/>
<dbReference type="GO" id="GO:0051087">
    <property type="term" value="F:protein-folding chaperone binding"/>
    <property type="evidence" value="ECO:0007669"/>
    <property type="project" value="InterPro"/>
</dbReference>
<evidence type="ECO:0000256" key="2">
    <source>
        <dbReference type="SAM" id="Coils"/>
    </source>
</evidence>
<keyword evidence="2" id="KW-0175">Coiled coil</keyword>
<evidence type="ECO:0000313" key="5">
    <source>
        <dbReference type="EMBL" id="KAJ8536681.1"/>
    </source>
</evidence>
<feature type="region of interest" description="Disordered" evidence="3">
    <location>
        <begin position="164"/>
        <end position="193"/>
    </location>
</feature>
<reference evidence="6" key="1">
    <citation type="journal article" date="2023" name="Proc. Natl. Acad. Sci. U.S.A.">
        <title>Genomic and structural basis for evolution of tropane alkaloid biosynthesis.</title>
        <authorList>
            <person name="Wanga Y.-J."/>
            <person name="Taina T."/>
            <person name="Yua J.-Y."/>
            <person name="Lia J."/>
            <person name="Xua B."/>
            <person name="Chenc J."/>
            <person name="D'Auriad J.C."/>
            <person name="Huanga J.-P."/>
            <person name="Huanga S.-X."/>
        </authorList>
    </citation>
    <scope>NUCLEOTIDE SEQUENCE [LARGE SCALE GENOMIC DNA]</scope>
    <source>
        <strain evidence="6">cv. KIB-2019</strain>
    </source>
</reference>
<dbReference type="PANTHER" id="PTHR33322">
    <property type="entry name" value="BAG DOMAIN CONTAINING PROTEIN, EXPRESSED"/>
    <property type="match status" value="1"/>
</dbReference>
<dbReference type="PROSITE" id="PS50096">
    <property type="entry name" value="IQ"/>
    <property type="match status" value="1"/>
</dbReference>
<gene>
    <name evidence="5" type="ORF">K7X08_035082</name>
</gene>
<dbReference type="AlphaFoldDB" id="A0A9Q1LK00"/>
<dbReference type="SUPFAM" id="SSF63491">
    <property type="entry name" value="BAG domain"/>
    <property type="match status" value="1"/>
</dbReference>